<gene>
    <name evidence="2" type="ORF">L195_g031191</name>
</gene>
<feature type="region of interest" description="Disordered" evidence="1">
    <location>
        <begin position="1"/>
        <end position="36"/>
    </location>
</feature>
<dbReference type="ExpressionAtlas" id="A0A2K3L9P7">
    <property type="expression patterns" value="baseline"/>
</dbReference>
<dbReference type="EMBL" id="ASHM01028765">
    <property type="protein sequence ID" value="PNX75258.1"/>
    <property type="molecule type" value="Genomic_DNA"/>
</dbReference>
<feature type="region of interest" description="Disordered" evidence="1">
    <location>
        <begin position="107"/>
        <end position="127"/>
    </location>
</feature>
<reference evidence="2 3" key="1">
    <citation type="journal article" date="2014" name="Am. J. Bot.">
        <title>Genome assembly and annotation for red clover (Trifolium pratense; Fabaceae).</title>
        <authorList>
            <person name="Istvanek J."/>
            <person name="Jaros M."/>
            <person name="Krenek A."/>
            <person name="Repkova J."/>
        </authorList>
    </citation>
    <scope>NUCLEOTIDE SEQUENCE [LARGE SCALE GENOMIC DNA]</scope>
    <source>
        <strain evidence="3">cv. Tatra</strain>
        <tissue evidence="2">Young leaves</tissue>
    </source>
</reference>
<evidence type="ECO:0000313" key="3">
    <source>
        <dbReference type="Proteomes" id="UP000236291"/>
    </source>
</evidence>
<feature type="region of interest" description="Disordered" evidence="1">
    <location>
        <begin position="69"/>
        <end position="92"/>
    </location>
</feature>
<dbReference type="STRING" id="57577.A0A2K3L9P7"/>
<protein>
    <submittedName>
        <fullName evidence="2">Uncharacterized protein</fullName>
    </submittedName>
</protein>
<dbReference type="AlphaFoldDB" id="A0A2K3L9P7"/>
<proteinExistence type="predicted"/>
<evidence type="ECO:0000256" key="1">
    <source>
        <dbReference type="SAM" id="MobiDB-lite"/>
    </source>
</evidence>
<dbReference type="Proteomes" id="UP000236291">
    <property type="component" value="Unassembled WGS sequence"/>
</dbReference>
<accession>A0A2K3L9P7</accession>
<organism evidence="2 3">
    <name type="scientific">Trifolium pratense</name>
    <name type="common">Red clover</name>
    <dbReference type="NCBI Taxonomy" id="57577"/>
    <lineage>
        <taxon>Eukaryota</taxon>
        <taxon>Viridiplantae</taxon>
        <taxon>Streptophyta</taxon>
        <taxon>Embryophyta</taxon>
        <taxon>Tracheophyta</taxon>
        <taxon>Spermatophyta</taxon>
        <taxon>Magnoliopsida</taxon>
        <taxon>eudicotyledons</taxon>
        <taxon>Gunneridae</taxon>
        <taxon>Pentapetalae</taxon>
        <taxon>rosids</taxon>
        <taxon>fabids</taxon>
        <taxon>Fabales</taxon>
        <taxon>Fabaceae</taxon>
        <taxon>Papilionoideae</taxon>
        <taxon>50 kb inversion clade</taxon>
        <taxon>NPAAA clade</taxon>
        <taxon>Hologalegina</taxon>
        <taxon>IRL clade</taxon>
        <taxon>Trifolieae</taxon>
        <taxon>Trifolium</taxon>
    </lineage>
</organism>
<evidence type="ECO:0000313" key="2">
    <source>
        <dbReference type="EMBL" id="PNX75258.1"/>
    </source>
</evidence>
<feature type="compositionally biased region" description="Basic and acidic residues" evidence="1">
    <location>
        <begin position="107"/>
        <end position="121"/>
    </location>
</feature>
<sequence length="160" mass="17904">MGKLTPFASPLGLRIPMTEEVGSAKQNEEERKGATANDKVILGMFKQTEEERKNDFVIPLDVDELENSVADDVQQSRKRKNPFEGGQENQTVRKHVVVLGGESRLKPKKQMETDFNGEKQKPYNHYANGHGWWDDDMEGVDNEALGVSEVWEGVGSTTLG</sequence>
<dbReference type="PANTHER" id="PTHR38382:SF1">
    <property type="entry name" value="RNA-BINDING PROTEIN"/>
    <property type="match status" value="1"/>
</dbReference>
<dbReference type="PANTHER" id="PTHR38382">
    <property type="entry name" value="RNA-BINDING PROTEIN"/>
    <property type="match status" value="1"/>
</dbReference>
<comment type="caution">
    <text evidence="2">The sequence shown here is derived from an EMBL/GenBank/DDBJ whole genome shotgun (WGS) entry which is preliminary data.</text>
</comment>
<reference evidence="2 3" key="2">
    <citation type="journal article" date="2017" name="Front. Plant Sci.">
        <title>Gene Classification and Mining of Molecular Markers Useful in Red Clover (Trifolium pratense) Breeding.</title>
        <authorList>
            <person name="Istvanek J."/>
            <person name="Dluhosova J."/>
            <person name="Dluhos P."/>
            <person name="Patkova L."/>
            <person name="Nedelnik J."/>
            <person name="Repkova J."/>
        </authorList>
    </citation>
    <scope>NUCLEOTIDE SEQUENCE [LARGE SCALE GENOMIC DNA]</scope>
    <source>
        <strain evidence="3">cv. Tatra</strain>
        <tissue evidence="2">Young leaves</tissue>
    </source>
</reference>
<name>A0A2K3L9P7_TRIPR</name>
<feature type="non-terminal residue" evidence="2">
    <location>
        <position position="160"/>
    </location>
</feature>